<dbReference type="InterPro" id="IPR036148">
    <property type="entry name" value="MmgE/PrpD_sf"/>
</dbReference>
<accession>A0ABV7GVP2</accession>
<feature type="domain" description="MmgE/PrpD C-terminal" evidence="3">
    <location>
        <begin position="270"/>
        <end position="429"/>
    </location>
</feature>
<evidence type="ECO:0000313" key="5">
    <source>
        <dbReference type="Proteomes" id="UP001595632"/>
    </source>
</evidence>
<reference evidence="5" key="1">
    <citation type="journal article" date="2019" name="Int. J. Syst. Evol. Microbiol.">
        <title>The Global Catalogue of Microorganisms (GCM) 10K type strain sequencing project: providing services to taxonomists for standard genome sequencing and annotation.</title>
        <authorList>
            <consortium name="The Broad Institute Genomics Platform"/>
            <consortium name="The Broad Institute Genome Sequencing Center for Infectious Disease"/>
            <person name="Wu L."/>
            <person name="Ma J."/>
        </authorList>
    </citation>
    <scope>NUCLEOTIDE SEQUENCE [LARGE SCALE GENOMIC DNA]</scope>
    <source>
        <strain evidence="5">KCTC 52366</strain>
    </source>
</reference>
<dbReference type="InterPro" id="IPR042188">
    <property type="entry name" value="MmgE/PrpD_sf_2"/>
</dbReference>
<proteinExistence type="inferred from homology"/>
<dbReference type="PANTHER" id="PTHR16943">
    <property type="entry name" value="2-METHYLCITRATE DEHYDRATASE-RELATED"/>
    <property type="match status" value="1"/>
</dbReference>
<evidence type="ECO:0000256" key="1">
    <source>
        <dbReference type="ARBA" id="ARBA00006174"/>
    </source>
</evidence>
<gene>
    <name evidence="4" type="ORF">ACFOGP_16455</name>
</gene>
<dbReference type="Gene3D" id="3.30.1330.120">
    <property type="entry name" value="2-methylcitrate dehydratase PrpD"/>
    <property type="match status" value="1"/>
</dbReference>
<organism evidence="4 5">
    <name type="scientific">Psychromarinibacter halotolerans</name>
    <dbReference type="NCBI Taxonomy" id="1775175"/>
    <lineage>
        <taxon>Bacteria</taxon>
        <taxon>Pseudomonadati</taxon>
        <taxon>Pseudomonadota</taxon>
        <taxon>Alphaproteobacteria</taxon>
        <taxon>Rhodobacterales</taxon>
        <taxon>Paracoccaceae</taxon>
        <taxon>Psychromarinibacter</taxon>
    </lineage>
</organism>
<dbReference type="RefSeq" id="WP_275634702.1">
    <property type="nucleotide sequence ID" value="NZ_JARGYD010000011.1"/>
</dbReference>
<evidence type="ECO:0000313" key="4">
    <source>
        <dbReference type="EMBL" id="MFC3144316.1"/>
    </source>
</evidence>
<protein>
    <submittedName>
        <fullName evidence="4">MmgE/PrpD family protein</fullName>
    </submittedName>
</protein>
<dbReference type="Pfam" id="PF03972">
    <property type="entry name" value="MmgE_PrpD_N"/>
    <property type="match status" value="1"/>
</dbReference>
<dbReference type="InterPro" id="IPR045336">
    <property type="entry name" value="MmgE_PrpD_N"/>
</dbReference>
<dbReference type="InterPro" id="IPR042183">
    <property type="entry name" value="MmgE/PrpD_sf_1"/>
</dbReference>
<dbReference type="SUPFAM" id="SSF103378">
    <property type="entry name" value="2-methylcitrate dehydratase PrpD"/>
    <property type="match status" value="1"/>
</dbReference>
<dbReference type="Pfam" id="PF19305">
    <property type="entry name" value="MmgE_PrpD_C"/>
    <property type="match status" value="1"/>
</dbReference>
<evidence type="ECO:0000259" key="2">
    <source>
        <dbReference type="Pfam" id="PF03972"/>
    </source>
</evidence>
<dbReference type="Gene3D" id="1.10.4100.10">
    <property type="entry name" value="2-methylcitrate dehydratase PrpD"/>
    <property type="match status" value="1"/>
</dbReference>
<dbReference type="EMBL" id="JBHRTB010000010">
    <property type="protein sequence ID" value="MFC3144316.1"/>
    <property type="molecule type" value="Genomic_DNA"/>
</dbReference>
<comment type="caution">
    <text evidence="4">The sequence shown here is derived from an EMBL/GenBank/DDBJ whole genome shotgun (WGS) entry which is preliminary data.</text>
</comment>
<dbReference type="Proteomes" id="UP001595632">
    <property type="component" value="Unassembled WGS sequence"/>
</dbReference>
<comment type="similarity">
    <text evidence="1">Belongs to the PrpD family.</text>
</comment>
<dbReference type="InterPro" id="IPR005656">
    <property type="entry name" value="MmgE_PrpD"/>
</dbReference>
<evidence type="ECO:0000259" key="3">
    <source>
        <dbReference type="Pfam" id="PF19305"/>
    </source>
</evidence>
<dbReference type="PANTHER" id="PTHR16943:SF8">
    <property type="entry name" value="2-METHYLCITRATE DEHYDRATASE"/>
    <property type="match status" value="1"/>
</dbReference>
<keyword evidence="5" id="KW-1185">Reference proteome</keyword>
<sequence>MSAPALPAETALARFAADAASLAVPERVLSEGRRSLLNMFATALAGSGEPAIDIAASVLTPFAGPATCGVIGRPDRTDLPTAAFLNAASANIFDFDDTHPGTIIHPTAPVAPVLLALAETRHMTGADLLRAFIIGAEVECRLGLAVSPDHYARGWHITSTCGVVGAAVAASVALGLDERRIGWAIANACGQSAGMVETLGTMTKSLSVGNAARGGLLAALLAEKGFSGPDAPLTGQRGILHLYADAPHAKALSQDLGTRWDFADNTYKPYPVGVVLNPVIDAAAVLQSDGVRLSDIADITLRGHPLLRQRADRPDVATGREAQVSAQHAFAVALSGEVGLADFTDDAVIGTLKTGRPAMTFEDDADMDIGAVALTARMADGTERQVTITAARGSTDNPMTNAQIEDKLRALAEYRGVTWDTQPLIDAVWSLDTLPDAARLAALACRAPMAEVAA</sequence>
<dbReference type="InterPro" id="IPR045337">
    <property type="entry name" value="MmgE_PrpD_C"/>
</dbReference>
<name>A0ABV7GVP2_9RHOB</name>
<feature type="domain" description="MmgE/PrpD N-terminal" evidence="2">
    <location>
        <begin position="11"/>
        <end position="247"/>
    </location>
</feature>